<sequence>MKKYEGLTSVHTLATVTKTILETSDNNGDESKVGDYNNFQKEDNYTRHGCESNQEA</sequence>
<evidence type="ECO:0000313" key="3">
    <source>
        <dbReference type="Proteomes" id="UP000249390"/>
    </source>
</evidence>
<proteinExistence type="predicted"/>
<name>A0A328DBR1_9ASTE</name>
<comment type="caution">
    <text evidence="2">The sequence shown here is derived from an EMBL/GenBank/DDBJ whole genome shotgun (WGS) entry which is preliminary data.</text>
</comment>
<dbReference type="EMBL" id="NQVE01000163">
    <property type="protein sequence ID" value="RAL42630.1"/>
    <property type="molecule type" value="Genomic_DNA"/>
</dbReference>
<feature type="region of interest" description="Disordered" evidence="1">
    <location>
        <begin position="20"/>
        <end position="56"/>
    </location>
</feature>
<protein>
    <submittedName>
        <fullName evidence="2">Uncharacterized protein</fullName>
    </submittedName>
</protein>
<evidence type="ECO:0000256" key="1">
    <source>
        <dbReference type="SAM" id="MobiDB-lite"/>
    </source>
</evidence>
<dbReference type="AlphaFoldDB" id="A0A328DBR1"/>
<gene>
    <name evidence="2" type="ORF">DM860_018062</name>
</gene>
<reference evidence="2 3" key="1">
    <citation type="submission" date="2018-06" db="EMBL/GenBank/DDBJ databases">
        <title>The Genome of Cuscuta australis (Dodder) Provides Insight into the Evolution of Plant Parasitism.</title>
        <authorList>
            <person name="Liu H."/>
        </authorList>
    </citation>
    <scope>NUCLEOTIDE SEQUENCE [LARGE SCALE GENOMIC DNA]</scope>
    <source>
        <strain evidence="3">cv. Yunnan</strain>
        <tissue evidence="2">Vines</tissue>
    </source>
</reference>
<keyword evidence="3" id="KW-1185">Reference proteome</keyword>
<accession>A0A328DBR1</accession>
<organism evidence="2 3">
    <name type="scientific">Cuscuta australis</name>
    <dbReference type="NCBI Taxonomy" id="267555"/>
    <lineage>
        <taxon>Eukaryota</taxon>
        <taxon>Viridiplantae</taxon>
        <taxon>Streptophyta</taxon>
        <taxon>Embryophyta</taxon>
        <taxon>Tracheophyta</taxon>
        <taxon>Spermatophyta</taxon>
        <taxon>Magnoliopsida</taxon>
        <taxon>eudicotyledons</taxon>
        <taxon>Gunneridae</taxon>
        <taxon>Pentapetalae</taxon>
        <taxon>asterids</taxon>
        <taxon>lamiids</taxon>
        <taxon>Solanales</taxon>
        <taxon>Convolvulaceae</taxon>
        <taxon>Cuscuteae</taxon>
        <taxon>Cuscuta</taxon>
        <taxon>Cuscuta subgen. Grammica</taxon>
        <taxon>Cuscuta sect. Cleistogrammica</taxon>
    </lineage>
</organism>
<feature type="compositionally biased region" description="Basic and acidic residues" evidence="1">
    <location>
        <begin position="40"/>
        <end position="50"/>
    </location>
</feature>
<evidence type="ECO:0000313" key="2">
    <source>
        <dbReference type="EMBL" id="RAL42630.1"/>
    </source>
</evidence>
<dbReference type="Proteomes" id="UP000249390">
    <property type="component" value="Unassembled WGS sequence"/>
</dbReference>